<proteinExistence type="predicted"/>
<dbReference type="EMBL" id="CAFBQH010000038">
    <property type="protein sequence ID" value="CAB5049156.1"/>
    <property type="molecule type" value="Genomic_DNA"/>
</dbReference>
<protein>
    <submittedName>
        <fullName evidence="1">Unannotated protein</fullName>
    </submittedName>
</protein>
<name>A0A6J6AIW3_9ZZZZ</name>
<evidence type="ECO:0000313" key="2">
    <source>
        <dbReference type="EMBL" id="CAB5049156.1"/>
    </source>
</evidence>
<reference evidence="1" key="1">
    <citation type="submission" date="2020-05" db="EMBL/GenBank/DDBJ databases">
        <authorList>
            <person name="Chiriac C."/>
            <person name="Salcher M."/>
            <person name="Ghai R."/>
            <person name="Kavagutti S V."/>
        </authorList>
    </citation>
    <scope>NUCLEOTIDE SEQUENCE</scope>
</reference>
<sequence length="100" mass="11573">MKPFGQRELDLQRISRLLGLEHIGNTPFEVRWDALVVRTAHRPVREYCNALLDAMHTFWAVSEFQMTFVSDRPHAPVFVVVKITCVRVMHSLEVSWAPLA</sequence>
<organism evidence="1">
    <name type="scientific">freshwater metagenome</name>
    <dbReference type="NCBI Taxonomy" id="449393"/>
    <lineage>
        <taxon>unclassified sequences</taxon>
        <taxon>metagenomes</taxon>
        <taxon>ecological metagenomes</taxon>
    </lineage>
</organism>
<dbReference type="AlphaFoldDB" id="A0A6J6AIW3"/>
<accession>A0A6J6AIW3</accession>
<evidence type="ECO:0000313" key="1">
    <source>
        <dbReference type="EMBL" id="CAB4368478.1"/>
    </source>
</evidence>
<dbReference type="EMBL" id="CAETWZ010000166">
    <property type="protein sequence ID" value="CAB4368478.1"/>
    <property type="molecule type" value="Genomic_DNA"/>
</dbReference>
<gene>
    <name evidence="1" type="ORF">UFOPK4179_01280</name>
    <name evidence="2" type="ORF">UFOPK4293_00765</name>
</gene>